<accession>A0A074Z9G7</accession>
<reference evidence="1 2" key="1">
    <citation type="submission" date="2013-11" db="EMBL/GenBank/DDBJ databases">
        <title>Opisthorchis viverrini - life in the bile duct.</title>
        <authorList>
            <person name="Young N.D."/>
            <person name="Nagarajan N."/>
            <person name="Lin S.J."/>
            <person name="Korhonen P.K."/>
            <person name="Jex A.R."/>
            <person name="Hall R.S."/>
            <person name="Safavi-Hemami H."/>
            <person name="Kaewkong W."/>
            <person name="Bertrand D."/>
            <person name="Gao S."/>
            <person name="Seet Q."/>
            <person name="Wongkham S."/>
            <person name="Teh B.T."/>
            <person name="Wongkham C."/>
            <person name="Intapan P.M."/>
            <person name="Maleewong W."/>
            <person name="Yang X."/>
            <person name="Hu M."/>
            <person name="Wang Z."/>
            <person name="Hofmann A."/>
            <person name="Sternberg P.W."/>
            <person name="Tan P."/>
            <person name="Wang J."/>
            <person name="Gasser R.B."/>
        </authorList>
    </citation>
    <scope>NUCLEOTIDE SEQUENCE [LARGE SCALE GENOMIC DNA]</scope>
</reference>
<dbReference type="Proteomes" id="UP000054324">
    <property type="component" value="Unassembled WGS sequence"/>
</dbReference>
<gene>
    <name evidence="1" type="ORF">T265_09650</name>
</gene>
<dbReference type="CTD" id="20323818"/>
<dbReference type="GeneID" id="20323818"/>
<evidence type="ECO:0000313" key="2">
    <source>
        <dbReference type="Proteomes" id="UP000054324"/>
    </source>
</evidence>
<dbReference type="EMBL" id="KL596912">
    <property type="protein sequence ID" value="KER22197.1"/>
    <property type="molecule type" value="Genomic_DNA"/>
</dbReference>
<dbReference type="AlphaFoldDB" id="A0A074Z9G7"/>
<keyword evidence="2" id="KW-1185">Reference proteome</keyword>
<protein>
    <submittedName>
        <fullName evidence="1">Uncharacterized protein</fullName>
    </submittedName>
</protein>
<sequence>MTTTGIPYAFLEFFSLTFEHMPPANGELCCYGVQHTMKMTDLTPAVLAKLQTIQCSQLEPQSLRALDRKDESTGSVIEDICRLP</sequence>
<name>A0A074Z9G7_OPIVI</name>
<evidence type="ECO:0000313" key="1">
    <source>
        <dbReference type="EMBL" id="KER22197.1"/>
    </source>
</evidence>
<dbReference type="OrthoDB" id="10670840at2759"/>
<proteinExistence type="predicted"/>
<organism evidence="1 2">
    <name type="scientific">Opisthorchis viverrini</name>
    <name type="common">Southeast Asian liver fluke</name>
    <dbReference type="NCBI Taxonomy" id="6198"/>
    <lineage>
        <taxon>Eukaryota</taxon>
        <taxon>Metazoa</taxon>
        <taxon>Spiralia</taxon>
        <taxon>Lophotrochozoa</taxon>
        <taxon>Platyhelminthes</taxon>
        <taxon>Trematoda</taxon>
        <taxon>Digenea</taxon>
        <taxon>Opisthorchiida</taxon>
        <taxon>Opisthorchiata</taxon>
        <taxon>Opisthorchiidae</taxon>
        <taxon>Opisthorchis</taxon>
    </lineage>
</organism>
<dbReference type="KEGG" id="ovi:T265_09650"/>
<dbReference type="RefSeq" id="XP_009174054.1">
    <property type="nucleotide sequence ID" value="XM_009175790.1"/>
</dbReference>